<dbReference type="Gene3D" id="2.120.10.80">
    <property type="entry name" value="Kelch-type beta propeller"/>
    <property type="match status" value="1"/>
</dbReference>
<dbReference type="SUPFAM" id="SSF117281">
    <property type="entry name" value="Kelch motif"/>
    <property type="match status" value="1"/>
</dbReference>
<gene>
    <name evidence="2" type="ORF">RHGRI_015838</name>
</gene>
<proteinExistence type="predicted"/>
<reference evidence="2 3" key="1">
    <citation type="submission" date="2020-08" db="EMBL/GenBank/DDBJ databases">
        <title>Plant Genome Project.</title>
        <authorList>
            <person name="Zhang R.-G."/>
        </authorList>
    </citation>
    <scope>NUCLEOTIDE SEQUENCE [LARGE SCALE GENOMIC DNA]</scope>
    <source>
        <strain evidence="2">WSP0</strain>
        <tissue evidence="2">Leaf</tissue>
    </source>
</reference>
<keyword evidence="3" id="KW-1185">Reference proteome</keyword>
<dbReference type="Proteomes" id="UP000823749">
    <property type="component" value="Chromosome 6"/>
</dbReference>
<dbReference type="InterPro" id="IPR012871">
    <property type="entry name" value="DUF1668_ORYSA"/>
</dbReference>
<dbReference type="Pfam" id="PF07893">
    <property type="entry name" value="DUF1668"/>
    <property type="match status" value="1"/>
</dbReference>
<evidence type="ECO:0000313" key="3">
    <source>
        <dbReference type="Proteomes" id="UP000823749"/>
    </source>
</evidence>
<name>A0AAV6JNR3_9ERIC</name>
<dbReference type="InterPro" id="IPR015915">
    <property type="entry name" value="Kelch-typ_b-propeller"/>
</dbReference>
<protein>
    <submittedName>
        <fullName evidence="2">Uncharacterized protein</fullName>
    </submittedName>
</protein>
<organism evidence="2 3">
    <name type="scientific">Rhododendron griersonianum</name>
    <dbReference type="NCBI Taxonomy" id="479676"/>
    <lineage>
        <taxon>Eukaryota</taxon>
        <taxon>Viridiplantae</taxon>
        <taxon>Streptophyta</taxon>
        <taxon>Embryophyta</taxon>
        <taxon>Tracheophyta</taxon>
        <taxon>Spermatophyta</taxon>
        <taxon>Magnoliopsida</taxon>
        <taxon>eudicotyledons</taxon>
        <taxon>Gunneridae</taxon>
        <taxon>Pentapetalae</taxon>
        <taxon>asterids</taxon>
        <taxon>Ericales</taxon>
        <taxon>Ericaceae</taxon>
        <taxon>Ericoideae</taxon>
        <taxon>Rhodoreae</taxon>
        <taxon>Rhododendron</taxon>
    </lineage>
</organism>
<dbReference type="EMBL" id="JACTNZ010000006">
    <property type="protein sequence ID" value="KAG5542881.1"/>
    <property type="molecule type" value="Genomic_DNA"/>
</dbReference>
<feature type="region of interest" description="Disordered" evidence="1">
    <location>
        <begin position="1"/>
        <end position="31"/>
    </location>
</feature>
<sequence>MMELQKGEVEKLSPSPSRKRAKTEEESKQEFPAAAGAKSVYLFSCHLYGPNAHVLYEFDPPPLPDPSTFLADDSQMEITPPELVEQPLDPLVEFPRAKYPMGMCAVEFDSKLYILGGEFDPPDLGGPPQSHDDGFCPFPKDVHIFDPTCSSLKVGPKMNTGKFKPSAFVVDSMIYVVSGCLAGSYEDSLFRFEVFKPDDDGTGGTWTRLEDPPFKRTVFTGHVVINRQVFFSTLNDEFLCFDLDFSKWWRKIRRGQSPCWTKLLSEEENPFWDGSWTGSISPPFQGCPKLTENGTLYSCYEDFSVASFGQLVANNDNSWRRSSQEGEEQEEKMFDIKNLLSPGVIQIRRELVYATVSLAHMGERLFCHVLFGNPMKTTTPRDPYAQDPTRCYANITMFEASEDTYYSEDEGCTFFSGKLLQSALFVITTEGHTFLSDAFTLPS</sequence>
<feature type="compositionally biased region" description="Basic and acidic residues" evidence="1">
    <location>
        <begin position="1"/>
        <end position="11"/>
    </location>
</feature>
<comment type="caution">
    <text evidence="2">The sequence shown here is derived from an EMBL/GenBank/DDBJ whole genome shotgun (WGS) entry which is preliminary data.</text>
</comment>
<evidence type="ECO:0000256" key="1">
    <source>
        <dbReference type="SAM" id="MobiDB-lite"/>
    </source>
</evidence>
<accession>A0AAV6JNR3</accession>
<evidence type="ECO:0000313" key="2">
    <source>
        <dbReference type="EMBL" id="KAG5542881.1"/>
    </source>
</evidence>
<dbReference type="AlphaFoldDB" id="A0AAV6JNR3"/>